<gene>
    <name evidence="1" type="ORF">K443DRAFT_124469</name>
</gene>
<protein>
    <submittedName>
        <fullName evidence="1">Uncharacterized protein</fullName>
    </submittedName>
</protein>
<keyword evidence="2" id="KW-1185">Reference proteome</keyword>
<dbReference type="AlphaFoldDB" id="A0A0C9XJN1"/>
<accession>A0A0C9XJN1</accession>
<organism evidence="1 2">
    <name type="scientific">Laccaria amethystina LaAM-08-1</name>
    <dbReference type="NCBI Taxonomy" id="1095629"/>
    <lineage>
        <taxon>Eukaryota</taxon>
        <taxon>Fungi</taxon>
        <taxon>Dikarya</taxon>
        <taxon>Basidiomycota</taxon>
        <taxon>Agaricomycotina</taxon>
        <taxon>Agaricomycetes</taxon>
        <taxon>Agaricomycetidae</taxon>
        <taxon>Agaricales</taxon>
        <taxon>Agaricineae</taxon>
        <taxon>Hydnangiaceae</taxon>
        <taxon>Laccaria</taxon>
    </lineage>
</organism>
<dbReference type="HOGENOM" id="CLU_1896545_0_0_1"/>
<reference evidence="1 2" key="1">
    <citation type="submission" date="2014-04" db="EMBL/GenBank/DDBJ databases">
        <authorList>
            <consortium name="DOE Joint Genome Institute"/>
            <person name="Kuo A."/>
            <person name="Kohler A."/>
            <person name="Nagy L.G."/>
            <person name="Floudas D."/>
            <person name="Copeland A."/>
            <person name="Barry K.W."/>
            <person name="Cichocki N."/>
            <person name="Veneault-Fourrey C."/>
            <person name="LaButti K."/>
            <person name="Lindquist E.A."/>
            <person name="Lipzen A."/>
            <person name="Lundell T."/>
            <person name="Morin E."/>
            <person name="Murat C."/>
            <person name="Sun H."/>
            <person name="Tunlid A."/>
            <person name="Henrissat B."/>
            <person name="Grigoriev I.V."/>
            <person name="Hibbett D.S."/>
            <person name="Martin F."/>
            <person name="Nordberg H.P."/>
            <person name="Cantor M.N."/>
            <person name="Hua S.X."/>
        </authorList>
    </citation>
    <scope>NUCLEOTIDE SEQUENCE [LARGE SCALE GENOMIC DNA]</scope>
    <source>
        <strain evidence="1 2">LaAM-08-1</strain>
    </source>
</reference>
<dbReference type="EMBL" id="KN838723">
    <property type="protein sequence ID" value="KIJ96402.1"/>
    <property type="molecule type" value="Genomic_DNA"/>
</dbReference>
<name>A0A0C9XJN1_9AGAR</name>
<proteinExistence type="predicted"/>
<evidence type="ECO:0000313" key="1">
    <source>
        <dbReference type="EMBL" id="KIJ96402.1"/>
    </source>
</evidence>
<dbReference type="Proteomes" id="UP000054477">
    <property type="component" value="Unassembled WGS sequence"/>
</dbReference>
<evidence type="ECO:0000313" key="2">
    <source>
        <dbReference type="Proteomes" id="UP000054477"/>
    </source>
</evidence>
<reference evidence="2" key="2">
    <citation type="submission" date="2015-01" db="EMBL/GenBank/DDBJ databases">
        <title>Evolutionary Origins and Diversification of the Mycorrhizal Mutualists.</title>
        <authorList>
            <consortium name="DOE Joint Genome Institute"/>
            <consortium name="Mycorrhizal Genomics Consortium"/>
            <person name="Kohler A."/>
            <person name="Kuo A."/>
            <person name="Nagy L.G."/>
            <person name="Floudas D."/>
            <person name="Copeland A."/>
            <person name="Barry K.W."/>
            <person name="Cichocki N."/>
            <person name="Veneault-Fourrey C."/>
            <person name="LaButti K."/>
            <person name="Lindquist E.A."/>
            <person name="Lipzen A."/>
            <person name="Lundell T."/>
            <person name="Morin E."/>
            <person name="Murat C."/>
            <person name="Riley R."/>
            <person name="Ohm R."/>
            <person name="Sun H."/>
            <person name="Tunlid A."/>
            <person name="Henrissat B."/>
            <person name="Grigoriev I.V."/>
            <person name="Hibbett D.S."/>
            <person name="Martin F."/>
        </authorList>
    </citation>
    <scope>NUCLEOTIDE SEQUENCE [LARGE SCALE GENOMIC DNA]</scope>
    <source>
        <strain evidence="2">LaAM-08-1</strain>
    </source>
</reference>
<sequence length="134" mass="14785">MPLRLIRSFVAFQTLPLHAHNLNHSSICCLTDPRMSDVEYVCEAFSGACMMTWRAGWALFRLASTISRIADPGASDVEGVFMVVDGVEYITRYDARDSLTRVAEFLPTSIPLLILVCGGNLAADSLLPFDMSPR</sequence>